<evidence type="ECO:0000256" key="14">
    <source>
        <dbReference type="SAM" id="Coils"/>
    </source>
</evidence>
<evidence type="ECO:0000256" key="8">
    <source>
        <dbReference type="ARBA" id="ARBA00022882"/>
    </source>
</evidence>
<feature type="coiled-coil region" evidence="14">
    <location>
        <begin position="475"/>
        <end position="502"/>
    </location>
</feature>
<feature type="transmembrane region" description="Helical" evidence="16">
    <location>
        <begin position="43"/>
        <end position="65"/>
    </location>
</feature>
<feature type="compositionally biased region" description="Polar residues" evidence="15">
    <location>
        <begin position="619"/>
        <end position="630"/>
    </location>
</feature>
<keyword evidence="19" id="KW-1185">Reference proteome</keyword>
<feature type="transmembrane region" description="Helical" evidence="16">
    <location>
        <begin position="249"/>
        <end position="273"/>
    </location>
</feature>
<dbReference type="Gene3D" id="1.20.120.350">
    <property type="entry name" value="Voltage-gated potassium channels. Chain C"/>
    <property type="match status" value="1"/>
</dbReference>
<dbReference type="GO" id="GO:0001508">
    <property type="term" value="P:action potential"/>
    <property type="evidence" value="ECO:0007669"/>
    <property type="project" value="TreeGrafter"/>
</dbReference>
<evidence type="ECO:0000256" key="5">
    <source>
        <dbReference type="ARBA" id="ARBA00022538"/>
    </source>
</evidence>
<evidence type="ECO:0000256" key="6">
    <source>
        <dbReference type="ARBA" id="ARBA00022692"/>
    </source>
</evidence>
<evidence type="ECO:0000256" key="10">
    <source>
        <dbReference type="ARBA" id="ARBA00022989"/>
    </source>
</evidence>
<dbReference type="PRINTS" id="PR01491">
    <property type="entry name" value="KVCHANNEL"/>
</dbReference>
<keyword evidence="7" id="KW-0631">Potassium channel</keyword>
<evidence type="ECO:0000256" key="2">
    <source>
        <dbReference type="ARBA" id="ARBA00004279"/>
    </source>
</evidence>
<evidence type="ECO:0000256" key="4">
    <source>
        <dbReference type="ARBA" id="ARBA00022448"/>
    </source>
</evidence>
<evidence type="ECO:0000256" key="3">
    <source>
        <dbReference type="ARBA" id="ARBA00004484"/>
    </source>
</evidence>
<keyword evidence="6 16" id="KW-0812">Transmembrane</keyword>
<dbReference type="Ensembl" id="ENSEBUT00000013214.1">
    <property type="protein sequence ID" value="ENSEBUP00000012638.1"/>
    <property type="gene ID" value="ENSEBUG00000008033.1"/>
</dbReference>
<evidence type="ECO:0000256" key="9">
    <source>
        <dbReference type="ARBA" id="ARBA00022958"/>
    </source>
</evidence>
<dbReference type="InterPro" id="IPR003968">
    <property type="entry name" value="K_chnl_volt-dep_Kv"/>
</dbReference>
<evidence type="ECO:0000313" key="19">
    <source>
        <dbReference type="Proteomes" id="UP000694388"/>
    </source>
</evidence>
<evidence type="ECO:0000256" key="15">
    <source>
        <dbReference type="SAM" id="MobiDB-lite"/>
    </source>
</evidence>
<dbReference type="PRINTS" id="PR00169">
    <property type="entry name" value="KCHANNEL"/>
</dbReference>
<dbReference type="SUPFAM" id="SSF81324">
    <property type="entry name" value="Voltage-gated potassium channels"/>
    <property type="match status" value="1"/>
</dbReference>
<evidence type="ECO:0000256" key="7">
    <source>
        <dbReference type="ARBA" id="ARBA00022826"/>
    </source>
</evidence>
<dbReference type="Proteomes" id="UP000694388">
    <property type="component" value="Unplaced"/>
</dbReference>
<feature type="region of interest" description="Disordered" evidence="15">
    <location>
        <begin position="351"/>
        <end position="378"/>
    </location>
</feature>
<dbReference type="InterPro" id="IPR028325">
    <property type="entry name" value="VG_K_chnl"/>
</dbReference>
<evidence type="ECO:0000256" key="1">
    <source>
        <dbReference type="ARBA" id="ARBA00004141"/>
    </source>
</evidence>
<dbReference type="FunFam" id="1.20.120.350:FF:000018">
    <property type="entry name" value="Potassium voltage-gated channel subfamily B member"/>
    <property type="match status" value="1"/>
</dbReference>
<sequence>MTEELKREGQIIQEVDHKEFDGTWCVERRQKLWELLEKPNSSVAAKVLATISILFILLSTVALSLNTLPELQYKNGLGQQVDNPALAQVEAVCIAWFTVEYALRFFSAPNKWKFFKGTLNIIDLLAILPYYITVCLMESPYSVLQFQNVRRLVQVFQIMRILRILKLARHSTGLQSLGFTLRRSYNELGLLILFLAMGIMIFSSLAFFAEKAQKDTKFTSIPAAFWWATITMTTVGYGDICPETLLGKIVGGLCCIAGVLVIALPIPIIVNNFSEFYKEQKRQEKAIKRHDALERAKRNGSIVSVNIKEAQAQRFELVDIVVQQTAHGHHYKEKMSTNPRSSAQRWDIKRNVDSRSPSTESLDAQWQGTPEVDLESQREGEVEAFCTDSLDIHQKDVDNASSAMAAQGSGSVIQKAIMYSTNQLGSTSLSRCWTNTKDPEYEGNVLKSSGGKMDMMQHVKESQGLLEELGGENWATGANVQIDEEERECEKTRRNHELFASKETNNSNVHDLSWGELDKHSIVRGGVNMADHTKGTFDFRASLRIPIRKLTQESTETEKLVQPCEQLETSWHNQICTSQDLGVEDSTGSTNLDGCVPEIQNKENQSSVVGEPMPEDTEQSAGSRISSKPL</sequence>
<dbReference type="InterPro" id="IPR005821">
    <property type="entry name" value="Ion_trans_dom"/>
</dbReference>
<feature type="domain" description="Ion transport" evidence="17">
    <location>
        <begin position="46"/>
        <end position="280"/>
    </location>
</feature>
<dbReference type="InterPro" id="IPR003973">
    <property type="entry name" value="K_chnl_volt-dep_Kv2"/>
</dbReference>
<dbReference type="GO" id="GO:0008076">
    <property type="term" value="C:voltage-gated potassium channel complex"/>
    <property type="evidence" value="ECO:0007669"/>
    <property type="project" value="InterPro"/>
</dbReference>
<dbReference type="GO" id="GO:0030425">
    <property type="term" value="C:dendrite"/>
    <property type="evidence" value="ECO:0007669"/>
    <property type="project" value="UniProtKB-SubCell"/>
</dbReference>
<dbReference type="PANTHER" id="PTHR11537">
    <property type="entry name" value="VOLTAGE-GATED POTASSIUM CHANNEL"/>
    <property type="match status" value="1"/>
</dbReference>
<dbReference type="GO" id="GO:0005251">
    <property type="term" value="F:delayed rectifier potassium channel activity"/>
    <property type="evidence" value="ECO:0007669"/>
    <property type="project" value="TreeGrafter"/>
</dbReference>
<dbReference type="Gene3D" id="1.10.287.70">
    <property type="match status" value="1"/>
</dbReference>
<evidence type="ECO:0000313" key="18">
    <source>
        <dbReference type="Ensembl" id="ENSEBUP00000012638.1"/>
    </source>
</evidence>
<keyword evidence="9" id="KW-0630">Potassium</keyword>
<keyword evidence="4" id="KW-0813">Transport</keyword>
<proteinExistence type="predicted"/>
<dbReference type="PRINTS" id="PR01495">
    <property type="entry name" value="SHABCHANNEL"/>
</dbReference>
<feature type="region of interest" description="Disordered" evidence="15">
    <location>
        <begin position="584"/>
        <end position="630"/>
    </location>
</feature>
<reference evidence="18" key="2">
    <citation type="submission" date="2025-09" db="UniProtKB">
        <authorList>
            <consortium name="Ensembl"/>
        </authorList>
    </citation>
    <scope>IDENTIFICATION</scope>
</reference>
<dbReference type="PANTHER" id="PTHR11537:SF63">
    <property type="entry name" value="POTASSIUM VOLTAGE-GATED CHANNEL SUBFAMILY B MEMBER 1"/>
    <property type="match status" value="1"/>
</dbReference>
<name>A0A8C4QAQ7_EPTBU</name>
<feature type="compositionally biased region" description="Polar residues" evidence="15">
    <location>
        <begin position="354"/>
        <end position="368"/>
    </location>
</feature>
<evidence type="ECO:0000259" key="17">
    <source>
        <dbReference type="Pfam" id="PF00520"/>
    </source>
</evidence>
<keyword evidence="14" id="KW-0175">Coiled coil</keyword>
<evidence type="ECO:0000256" key="13">
    <source>
        <dbReference type="ARBA" id="ARBA00023303"/>
    </source>
</evidence>
<dbReference type="InterPro" id="IPR027359">
    <property type="entry name" value="Volt_channel_dom_sf"/>
</dbReference>
<comment type="subcellular location">
    <subcellularLocation>
        <location evidence="2">Cell projection</location>
        <location evidence="2">Dendrite</location>
    </subcellularLocation>
    <subcellularLocation>
        <location evidence="1">Membrane</location>
        <topology evidence="1">Multi-pass membrane protein</topology>
    </subcellularLocation>
    <subcellularLocation>
        <location evidence="3">Perikaryon</location>
    </subcellularLocation>
</comment>
<dbReference type="FunFam" id="1.10.287.70:FF:000034">
    <property type="entry name" value="Potassium voltage-gated channel subfamily B member"/>
    <property type="match status" value="1"/>
</dbReference>
<feature type="transmembrane region" description="Helical" evidence="16">
    <location>
        <begin position="188"/>
        <end position="208"/>
    </location>
</feature>
<keyword evidence="11" id="KW-0406">Ion transport</keyword>
<dbReference type="Pfam" id="PF00520">
    <property type="entry name" value="Ion_trans"/>
    <property type="match status" value="1"/>
</dbReference>
<feature type="transmembrane region" description="Helical" evidence="16">
    <location>
        <begin position="220"/>
        <end position="237"/>
    </location>
</feature>
<evidence type="ECO:0000256" key="12">
    <source>
        <dbReference type="ARBA" id="ARBA00023136"/>
    </source>
</evidence>
<dbReference type="GeneTree" id="ENSGT00940000154899"/>
<dbReference type="AlphaFoldDB" id="A0A8C4QAQ7"/>
<keyword evidence="12 16" id="KW-0472">Membrane</keyword>
<evidence type="ECO:0000256" key="16">
    <source>
        <dbReference type="SAM" id="Phobius"/>
    </source>
</evidence>
<keyword evidence="10 16" id="KW-1133">Transmembrane helix</keyword>
<reference evidence="18" key="1">
    <citation type="submission" date="2025-08" db="UniProtKB">
        <authorList>
            <consortium name="Ensembl"/>
        </authorList>
    </citation>
    <scope>IDENTIFICATION</scope>
</reference>
<keyword evidence="13" id="KW-0407">Ion channel</keyword>
<accession>A0A8C4QAQ7</accession>
<keyword evidence="8" id="KW-0851">Voltage-gated channel</keyword>
<feature type="transmembrane region" description="Helical" evidence="16">
    <location>
        <begin position="85"/>
        <end position="102"/>
    </location>
</feature>
<protein>
    <recommendedName>
        <fullName evidence="17">Ion transport domain-containing protein</fullName>
    </recommendedName>
</protein>
<dbReference type="GO" id="GO:0043204">
    <property type="term" value="C:perikaryon"/>
    <property type="evidence" value="ECO:0007669"/>
    <property type="project" value="UniProtKB-SubCell"/>
</dbReference>
<evidence type="ECO:0000256" key="11">
    <source>
        <dbReference type="ARBA" id="ARBA00023065"/>
    </source>
</evidence>
<organism evidence="18 19">
    <name type="scientific">Eptatretus burgeri</name>
    <name type="common">Inshore hagfish</name>
    <dbReference type="NCBI Taxonomy" id="7764"/>
    <lineage>
        <taxon>Eukaryota</taxon>
        <taxon>Metazoa</taxon>
        <taxon>Chordata</taxon>
        <taxon>Craniata</taxon>
        <taxon>Vertebrata</taxon>
        <taxon>Cyclostomata</taxon>
        <taxon>Myxini</taxon>
        <taxon>Myxiniformes</taxon>
        <taxon>Myxinidae</taxon>
        <taxon>Eptatretinae</taxon>
        <taxon>Eptatretus</taxon>
    </lineage>
</organism>
<keyword evidence="5" id="KW-0633">Potassium transport</keyword>